<dbReference type="AlphaFoldDB" id="A0A150KH00"/>
<keyword evidence="1" id="KW-1133">Transmembrane helix</keyword>
<comment type="caution">
    <text evidence="2">The sequence shown here is derived from an EMBL/GenBank/DDBJ whole genome shotgun (WGS) entry which is preliminary data.</text>
</comment>
<keyword evidence="1" id="KW-0472">Membrane</keyword>
<sequence length="51" mass="6225">MIKNQQKFICVIFPFYQWMSVILIVTCTLLKEILNENEIKSEKNLEIFFHF</sequence>
<keyword evidence="1" id="KW-0812">Transmembrane</keyword>
<feature type="transmembrane region" description="Helical" evidence="1">
    <location>
        <begin position="15"/>
        <end position="34"/>
    </location>
</feature>
<name>A0A150KH00_HEYCO</name>
<proteinExistence type="predicted"/>
<dbReference type="EMBL" id="LQYI01000032">
    <property type="protein sequence ID" value="KYC71327.1"/>
    <property type="molecule type" value="Genomic_DNA"/>
</dbReference>
<gene>
    <name evidence="2" type="ORF">B4099_3703</name>
</gene>
<evidence type="ECO:0000313" key="3">
    <source>
        <dbReference type="Proteomes" id="UP000075304"/>
    </source>
</evidence>
<organism evidence="2 3">
    <name type="scientific">Heyndrickxia coagulans</name>
    <name type="common">Weizmannia coagulans</name>
    <dbReference type="NCBI Taxonomy" id="1398"/>
    <lineage>
        <taxon>Bacteria</taxon>
        <taxon>Bacillati</taxon>
        <taxon>Bacillota</taxon>
        <taxon>Bacilli</taxon>
        <taxon>Bacillales</taxon>
        <taxon>Bacillaceae</taxon>
        <taxon>Heyndrickxia</taxon>
    </lineage>
</organism>
<accession>A0A150KH00</accession>
<reference evidence="2 3" key="1">
    <citation type="submission" date="2016-01" db="EMBL/GenBank/DDBJ databases">
        <title>Genome Sequences of Twelve Sporeforming Bacillus Species Isolated from Foods.</title>
        <authorList>
            <person name="Berendsen E.M."/>
            <person name="Wells-Bennik M.H."/>
            <person name="Krawcyk A.O."/>
            <person name="De Jong A."/>
            <person name="Holsappel S."/>
            <person name="Eijlander R.T."/>
            <person name="Kuipers O.P."/>
        </authorList>
    </citation>
    <scope>NUCLEOTIDE SEQUENCE [LARGE SCALE GENOMIC DNA]</scope>
    <source>
        <strain evidence="2 3">B4099</strain>
    </source>
</reference>
<dbReference type="PATRIC" id="fig|1398.25.peg.2121"/>
<dbReference type="Proteomes" id="UP000075304">
    <property type="component" value="Unassembled WGS sequence"/>
</dbReference>
<protein>
    <submittedName>
        <fullName evidence="2">Uncharacterized protein</fullName>
    </submittedName>
</protein>
<evidence type="ECO:0000313" key="2">
    <source>
        <dbReference type="EMBL" id="KYC71327.1"/>
    </source>
</evidence>
<evidence type="ECO:0000256" key="1">
    <source>
        <dbReference type="SAM" id="Phobius"/>
    </source>
</evidence>